<dbReference type="Gene3D" id="1.25.40.10">
    <property type="entry name" value="Tetratricopeptide repeat domain"/>
    <property type="match status" value="2"/>
</dbReference>
<dbReference type="GO" id="GO:0009451">
    <property type="term" value="P:RNA modification"/>
    <property type="evidence" value="ECO:0007669"/>
    <property type="project" value="InterPro"/>
</dbReference>
<feature type="repeat" description="PPR" evidence="2">
    <location>
        <begin position="158"/>
        <end position="188"/>
    </location>
</feature>
<protein>
    <submittedName>
        <fullName evidence="3">Pentatricopeptide repeat-containing protein</fullName>
    </submittedName>
</protein>
<name>A0A314ZMF8_PRUYE</name>
<feature type="repeat" description="PPR" evidence="2">
    <location>
        <begin position="96"/>
        <end position="130"/>
    </location>
</feature>
<dbReference type="InterPro" id="IPR011990">
    <property type="entry name" value="TPR-like_helical_dom_sf"/>
</dbReference>
<dbReference type="Pfam" id="PF01535">
    <property type="entry name" value="PPR"/>
    <property type="match status" value="5"/>
</dbReference>
<organism evidence="3 4">
    <name type="scientific">Prunus yedoensis var. nudiflora</name>
    <dbReference type="NCBI Taxonomy" id="2094558"/>
    <lineage>
        <taxon>Eukaryota</taxon>
        <taxon>Viridiplantae</taxon>
        <taxon>Streptophyta</taxon>
        <taxon>Embryophyta</taxon>
        <taxon>Tracheophyta</taxon>
        <taxon>Spermatophyta</taxon>
        <taxon>Magnoliopsida</taxon>
        <taxon>eudicotyledons</taxon>
        <taxon>Gunneridae</taxon>
        <taxon>Pentapetalae</taxon>
        <taxon>rosids</taxon>
        <taxon>fabids</taxon>
        <taxon>Rosales</taxon>
        <taxon>Rosaceae</taxon>
        <taxon>Amygdaloideae</taxon>
        <taxon>Amygdaleae</taxon>
        <taxon>Prunus</taxon>
    </lineage>
</organism>
<reference evidence="3 4" key="1">
    <citation type="submission" date="2018-02" db="EMBL/GenBank/DDBJ databases">
        <title>Draft genome of wild Prunus yedoensis var. nudiflora.</title>
        <authorList>
            <person name="Baek S."/>
            <person name="Kim J.-H."/>
            <person name="Choi K."/>
            <person name="Kim G.-B."/>
            <person name="Cho A."/>
            <person name="Jang H."/>
            <person name="Shin C.-H."/>
            <person name="Yu H.-J."/>
            <person name="Mun J.-H."/>
        </authorList>
    </citation>
    <scope>NUCLEOTIDE SEQUENCE [LARGE SCALE GENOMIC DNA]</scope>
    <source>
        <strain evidence="4">cv. Jeju island</strain>
        <tissue evidence="3">Leaf</tissue>
    </source>
</reference>
<dbReference type="OrthoDB" id="1868231at2759"/>
<dbReference type="InterPro" id="IPR046960">
    <property type="entry name" value="PPR_At4g14850-like_plant"/>
</dbReference>
<dbReference type="PANTHER" id="PTHR47926">
    <property type="entry name" value="PENTATRICOPEPTIDE REPEAT-CONTAINING PROTEIN"/>
    <property type="match status" value="1"/>
</dbReference>
<dbReference type="FunFam" id="1.25.40.10:FF:002130">
    <property type="entry name" value="Pentatricopeptide repeat-containing protein mitochondrial"/>
    <property type="match status" value="1"/>
</dbReference>
<dbReference type="NCBIfam" id="TIGR00756">
    <property type="entry name" value="PPR"/>
    <property type="match status" value="3"/>
</dbReference>
<keyword evidence="1" id="KW-0677">Repeat</keyword>
<gene>
    <name evidence="3" type="ORF">Pyn_03267</name>
</gene>
<dbReference type="GO" id="GO:0003723">
    <property type="term" value="F:RNA binding"/>
    <property type="evidence" value="ECO:0007669"/>
    <property type="project" value="InterPro"/>
</dbReference>
<evidence type="ECO:0000313" key="3">
    <source>
        <dbReference type="EMBL" id="PQQ18604.1"/>
    </source>
</evidence>
<keyword evidence="4" id="KW-1185">Reference proteome</keyword>
<sequence length="345" mass="38288">MVMVSGYVEIGECCEAMVFLMMLRSSVRPDQAILVAALLAVMRFNKLELIESLRVMALKTGYESNVVVGTAFLNAYIANGSLEYGVKLFERMPERNEYSWSTMIAAFSQGGRLDDAIALYERDTEKGVGTQTAMVTAYAQNGRIQEARHIFDDIANPTVVTWNAMVAGYAQNGMLEEAKKFFYKIPVPNAASWAAMISGFIQNGQSREALEVFAELHSSGIVPNCSNFTSALFACANIEDIEMGRQIHCFVIKTRNQFNSFVGNGLISMYAKCKSTNVSQDCRIKGVGDSISWLSESLTLDDARKTFERMPRRDVVSGLLLYQLMNKLGKEILPSNCSLKCYGED</sequence>
<dbReference type="Proteomes" id="UP000250321">
    <property type="component" value="Unassembled WGS sequence"/>
</dbReference>
<feature type="repeat" description="PPR" evidence="2">
    <location>
        <begin position="189"/>
        <end position="223"/>
    </location>
</feature>
<dbReference type="PROSITE" id="PS51375">
    <property type="entry name" value="PPR"/>
    <property type="match status" value="3"/>
</dbReference>
<proteinExistence type="predicted"/>
<dbReference type="InterPro" id="IPR002885">
    <property type="entry name" value="PPR_rpt"/>
</dbReference>
<accession>A0A314ZMF8</accession>
<evidence type="ECO:0000313" key="4">
    <source>
        <dbReference type="Proteomes" id="UP000250321"/>
    </source>
</evidence>
<comment type="caution">
    <text evidence="3">The sequence shown here is derived from an EMBL/GenBank/DDBJ whole genome shotgun (WGS) entry which is preliminary data.</text>
</comment>
<dbReference type="EMBL" id="PJQY01000104">
    <property type="protein sequence ID" value="PQQ18604.1"/>
    <property type="molecule type" value="Genomic_DNA"/>
</dbReference>
<dbReference type="AlphaFoldDB" id="A0A314ZMF8"/>
<evidence type="ECO:0000256" key="1">
    <source>
        <dbReference type="ARBA" id="ARBA00022737"/>
    </source>
</evidence>
<evidence type="ECO:0000256" key="2">
    <source>
        <dbReference type="PROSITE-ProRule" id="PRU00708"/>
    </source>
</evidence>
<dbReference type="PANTHER" id="PTHR47926:SF471">
    <property type="entry name" value="DYW DOMAIN-CONTAINING PROTEIN"/>
    <property type="match status" value="1"/>
</dbReference>